<evidence type="ECO:0000256" key="1">
    <source>
        <dbReference type="ARBA" id="ARBA00004370"/>
    </source>
</evidence>
<proteinExistence type="evidence at transcript level"/>
<evidence type="ECO:0000259" key="7">
    <source>
        <dbReference type="SMART" id="SM00693"/>
    </source>
</evidence>
<keyword evidence="4" id="KW-1133">Transmembrane helix</keyword>
<feature type="compositionally biased region" description="Basic and acidic residues" evidence="6">
    <location>
        <begin position="350"/>
        <end position="367"/>
    </location>
</feature>
<dbReference type="SMART" id="SM01201">
    <property type="entry name" value="FerB"/>
    <property type="match status" value="1"/>
</dbReference>
<feature type="domain" description="Ferlin B-domain" evidence="9">
    <location>
        <begin position="128"/>
        <end position="205"/>
    </location>
</feature>
<reference evidence="10" key="1">
    <citation type="submission" date="2004-11" db="EMBL/GenBank/DDBJ databases">
        <title>The full-length cDNA sequences of Schistosoma japonicum genes.</title>
        <authorList>
            <person name="Han Z."/>
        </authorList>
    </citation>
    <scope>NUCLEOTIDE SEQUENCE</scope>
</reference>
<keyword evidence="3" id="KW-0677">Repeat</keyword>
<dbReference type="PANTHER" id="PTHR12546">
    <property type="entry name" value="FER-1-LIKE"/>
    <property type="match status" value="1"/>
</dbReference>
<evidence type="ECO:0000256" key="4">
    <source>
        <dbReference type="ARBA" id="ARBA00022989"/>
    </source>
</evidence>
<evidence type="ECO:0000259" key="8">
    <source>
        <dbReference type="SMART" id="SM01200"/>
    </source>
</evidence>
<evidence type="ECO:0000256" key="2">
    <source>
        <dbReference type="ARBA" id="ARBA00022692"/>
    </source>
</evidence>
<dbReference type="Pfam" id="PF08150">
    <property type="entry name" value="FerB"/>
    <property type="match status" value="1"/>
</dbReference>
<dbReference type="InterPro" id="IPR006614">
    <property type="entry name" value="Peroxin/Ferlin"/>
</dbReference>
<feature type="domain" description="Peroxin/Ferlin" evidence="7">
    <location>
        <begin position="220"/>
        <end position="279"/>
    </location>
</feature>
<dbReference type="PANTHER" id="PTHR12546:SF33">
    <property type="entry name" value="SPERM VESICLE FUSION PROTEIN FER-1"/>
    <property type="match status" value="1"/>
</dbReference>
<protein>
    <submittedName>
        <fullName evidence="10">SJCHGC03434 protein</fullName>
    </submittedName>
</protein>
<dbReference type="GO" id="GO:0007009">
    <property type="term" value="P:plasma membrane organization"/>
    <property type="evidence" value="ECO:0007669"/>
    <property type="project" value="TreeGrafter"/>
</dbReference>
<keyword evidence="2" id="KW-0812">Transmembrane</keyword>
<dbReference type="InterPro" id="IPR012560">
    <property type="entry name" value="Ferlin_A-domain"/>
</dbReference>
<feature type="compositionally biased region" description="Polar residues" evidence="6">
    <location>
        <begin position="370"/>
        <end position="379"/>
    </location>
</feature>
<evidence type="ECO:0000259" key="9">
    <source>
        <dbReference type="SMART" id="SM01201"/>
    </source>
</evidence>
<sequence>MVDSQWEDISFRLGAVNLLLRIADHLERGISHLMVAIKANLPIETQAQLAISSLDEFIMDCNHTLPQWEPENIPQNEIDIHLRKLREDQLNTLREQAINTRETVSEIDDALKELKAYREAILNLAIEPQMSIPDIIIWMLCSGKRIAYHRIPAHEVLYHDNEDYRGMKCGTAQTINLKRPILLKDENKSDWKIPAQLRVVVWFGLEKDRAAWTESHNEAKLQVVAETYENQASIVGNWVTKRPPLTRPPWSDNTGRIDLAKDSIQLPTGWEWVGDWVVSPQISLLYKKDAGKTSFLEEIFYNEIRTPTTPWKGAEPAYTDAQVEPKGEPAPLNYPPDGHGVMIGKMIQSPREEEGFNKRGSTHRGDVSPKNISMFSKRE</sequence>
<keyword evidence="5" id="KW-0472">Membrane</keyword>
<reference evidence="10" key="2">
    <citation type="journal article" date="2006" name="PLoS Pathog.">
        <title>New perspectives on host-parasite interplay by comparative transcriptomic and proteomic analyses of Schistosoma japonicum.</title>
        <authorList>
            <person name="Liu F."/>
            <person name="Lu J."/>
            <person name="Hu W."/>
            <person name="Wang S.Y."/>
            <person name="Cui S.J."/>
            <person name="Chi M."/>
            <person name="Yan Q."/>
            <person name="Wang X.R."/>
            <person name="Song H.D."/>
            <person name="Xu X.N."/>
            <person name="Wang J.J."/>
            <person name="Zhang X.L."/>
            <person name="Zhang X."/>
            <person name="Wang Z.Q."/>
            <person name="Xue C.L."/>
            <person name="Brindley P.J."/>
            <person name="McManus D.P."/>
            <person name="Yang P.Y."/>
            <person name="Feng Z."/>
            <person name="Chen Z."/>
            <person name="Han Z.G."/>
        </authorList>
    </citation>
    <scope>NUCLEOTIDE SEQUENCE</scope>
</reference>
<dbReference type="Pfam" id="PF08165">
    <property type="entry name" value="FerA"/>
    <property type="match status" value="1"/>
</dbReference>
<dbReference type="GO" id="GO:0061025">
    <property type="term" value="P:membrane fusion"/>
    <property type="evidence" value="ECO:0007669"/>
    <property type="project" value="TreeGrafter"/>
</dbReference>
<dbReference type="InterPro" id="IPR012561">
    <property type="entry name" value="Ferlin_B-domain"/>
</dbReference>
<evidence type="ECO:0000256" key="6">
    <source>
        <dbReference type="SAM" id="MobiDB-lite"/>
    </source>
</evidence>
<evidence type="ECO:0000313" key="10">
    <source>
        <dbReference type="EMBL" id="AAW27277.1"/>
    </source>
</evidence>
<name>Q5DA79_SCHJA</name>
<evidence type="ECO:0000256" key="3">
    <source>
        <dbReference type="ARBA" id="ARBA00022737"/>
    </source>
</evidence>
<dbReference type="SMART" id="SM01200">
    <property type="entry name" value="FerA"/>
    <property type="match status" value="1"/>
</dbReference>
<dbReference type="GO" id="GO:0016020">
    <property type="term" value="C:membrane"/>
    <property type="evidence" value="ECO:0007669"/>
    <property type="project" value="UniProtKB-SubCell"/>
</dbReference>
<accession>Q5DA79</accession>
<dbReference type="SMART" id="SM00693">
    <property type="entry name" value="DysFN"/>
    <property type="match status" value="1"/>
</dbReference>
<evidence type="ECO:0000256" key="5">
    <source>
        <dbReference type="ARBA" id="ARBA00023136"/>
    </source>
</evidence>
<dbReference type="InterPro" id="IPR037721">
    <property type="entry name" value="Ferlin"/>
</dbReference>
<organism evidence="10">
    <name type="scientific">Schistosoma japonicum</name>
    <name type="common">Blood fluke</name>
    <dbReference type="NCBI Taxonomy" id="6182"/>
    <lineage>
        <taxon>Eukaryota</taxon>
        <taxon>Metazoa</taxon>
        <taxon>Spiralia</taxon>
        <taxon>Lophotrochozoa</taxon>
        <taxon>Platyhelminthes</taxon>
        <taxon>Trematoda</taxon>
        <taxon>Digenea</taxon>
        <taxon>Strigeidida</taxon>
        <taxon>Schistosomatoidea</taxon>
        <taxon>Schistosomatidae</taxon>
        <taxon>Schistosoma</taxon>
    </lineage>
</organism>
<feature type="domain" description="Ferlin A-domain" evidence="8">
    <location>
        <begin position="35"/>
        <end position="101"/>
    </location>
</feature>
<dbReference type="AlphaFoldDB" id="Q5DA79"/>
<comment type="subcellular location">
    <subcellularLocation>
        <location evidence="1">Membrane</location>
    </subcellularLocation>
</comment>
<dbReference type="EMBL" id="AY815545">
    <property type="protein sequence ID" value="AAW27277.1"/>
    <property type="molecule type" value="mRNA"/>
</dbReference>
<feature type="region of interest" description="Disordered" evidence="6">
    <location>
        <begin position="349"/>
        <end position="379"/>
    </location>
</feature>